<dbReference type="InterPro" id="IPR003773">
    <property type="entry name" value="Menaquinone_biosynth"/>
</dbReference>
<evidence type="ECO:0000256" key="1">
    <source>
        <dbReference type="ARBA" id="ARBA00004863"/>
    </source>
</evidence>
<organism evidence="5 6">
    <name type="scientific">Rhinopithecimicrobium faecis</name>
    <dbReference type="NCBI Taxonomy" id="2820698"/>
    <lineage>
        <taxon>Bacteria</taxon>
        <taxon>Pseudomonadati</taxon>
        <taxon>Bacteroidota</taxon>
        <taxon>Sphingobacteriia</taxon>
        <taxon>Sphingobacteriales</taxon>
        <taxon>Sphingobacteriaceae</taxon>
        <taxon>Rhinopithecimicrobium</taxon>
    </lineage>
</organism>
<keyword evidence="3 4" id="KW-0456">Lyase</keyword>
<dbReference type="EMBL" id="JAGKSB010000014">
    <property type="protein sequence ID" value="MBP3944172.1"/>
    <property type="molecule type" value="Genomic_DNA"/>
</dbReference>
<comment type="catalytic activity">
    <reaction evidence="4">
        <text>cyclic dehypoxanthinylfutalosinate = 1,4-dihydroxy-6-naphthoate + dihydroxyacetone</text>
        <dbReference type="Rhea" id="RHEA:33087"/>
        <dbReference type="ChEBI" id="CHEBI:16016"/>
        <dbReference type="ChEBI" id="CHEBI:64254"/>
        <dbReference type="ChEBI" id="CHEBI:64270"/>
        <dbReference type="EC" id="4.1.99.29"/>
    </reaction>
</comment>
<dbReference type="PANTHER" id="PTHR37167">
    <property type="entry name" value="1,4-DIHYDROXY-6-NAPHTOATE SYNTHASE"/>
    <property type="match status" value="1"/>
</dbReference>
<evidence type="ECO:0000313" key="6">
    <source>
        <dbReference type="Proteomes" id="UP000679691"/>
    </source>
</evidence>
<dbReference type="EC" id="4.1.99.29" evidence="4"/>
<comment type="function">
    <text evidence="4">Catalyzes the conversion of cyclic dehypoxanthine futalosine (cyclic DHFL) into 1,4-dihydroxy-6-naphthoate, a step in the biosynthesis of menaquinone (MK, vitamin K2).</text>
</comment>
<keyword evidence="6" id="KW-1185">Reference proteome</keyword>
<feature type="binding site" evidence="4">
    <location>
        <begin position="123"/>
        <end position="124"/>
    </location>
    <ligand>
        <name>substrate</name>
    </ligand>
</feature>
<evidence type="ECO:0000256" key="4">
    <source>
        <dbReference type="HAMAP-Rule" id="MF_00996"/>
    </source>
</evidence>
<evidence type="ECO:0000256" key="2">
    <source>
        <dbReference type="ARBA" id="ARBA00022428"/>
    </source>
</evidence>
<dbReference type="CDD" id="cd13635">
    <property type="entry name" value="PBP2_Ttha1568_Mqnd"/>
    <property type="match status" value="1"/>
</dbReference>
<accession>A0A8T4HAY1</accession>
<dbReference type="HAMAP" id="MF_00996">
    <property type="entry name" value="MqnD"/>
    <property type="match status" value="1"/>
</dbReference>
<dbReference type="GO" id="GO:0009234">
    <property type="term" value="P:menaquinone biosynthetic process"/>
    <property type="evidence" value="ECO:0007669"/>
    <property type="project" value="UniProtKB-UniRule"/>
</dbReference>
<dbReference type="SUPFAM" id="SSF53850">
    <property type="entry name" value="Periplasmic binding protein-like II"/>
    <property type="match status" value="1"/>
</dbReference>
<keyword evidence="2 4" id="KW-0474">Menaquinone biosynthesis</keyword>
<evidence type="ECO:0000256" key="3">
    <source>
        <dbReference type="ARBA" id="ARBA00023239"/>
    </source>
</evidence>
<dbReference type="InterPro" id="IPR030869">
    <property type="entry name" value="MqnD"/>
</dbReference>
<proteinExistence type="inferred from homology"/>
<dbReference type="Proteomes" id="UP000679691">
    <property type="component" value="Unassembled WGS sequence"/>
</dbReference>
<comment type="caution">
    <text evidence="5">The sequence shown here is derived from an EMBL/GenBank/DDBJ whole genome shotgun (WGS) entry which is preliminary data.</text>
</comment>
<dbReference type="PANTHER" id="PTHR37167:SF1">
    <property type="entry name" value="1,4-DIHYDROXY-6-NAPHTOATE SYNTHASE"/>
    <property type="match status" value="1"/>
</dbReference>
<comment type="pathway">
    <text evidence="1 4">Quinol/quinone metabolism; menaquinone biosynthesis.</text>
</comment>
<reference evidence="5" key="1">
    <citation type="submission" date="2021-03" db="EMBL/GenBank/DDBJ databases">
        <authorList>
            <person name="Lu T."/>
            <person name="Wang Q."/>
            <person name="Han X."/>
        </authorList>
    </citation>
    <scope>NUCLEOTIDE SEQUENCE</scope>
    <source>
        <strain evidence="5">WQ 2009</strain>
    </source>
</reference>
<dbReference type="Pfam" id="PF02621">
    <property type="entry name" value="VitK2_biosynth"/>
    <property type="match status" value="1"/>
</dbReference>
<dbReference type="RefSeq" id="WP_353547678.1">
    <property type="nucleotide sequence ID" value="NZ_JAGKSB010000014.1"/>
</dbReference>
<feature type="active site" description="Proton acceptor" evidence="4">
    <location>
        <position position="162"/>
    </location>
</feature>
<gene>
    <name evidence="4" type="primary">mqnD</name>
    <name evidence="5" type="ORF">J5U18_11515</name>
</gene>
<feature type="binding site" evidence="4">
    <location>
        <begin position="55"/>
        <end position="57"/>
    </location>
    <ligand>
        <name>substrate</name>
    </ligand>
</feature>
<dbReference type="GO" id="GO:0016830">
    <property type="term" value="F:carbon-carbon lyase activity"/>
    <property type="evidence" value="ECO:0007669"/>
    <property type="project" value="UniProtKB-UniRule"/>
</dbReference>
<dbReference type="AlphaFoldDB" id="A0A8T4HAY1"/>
<comment type="similarity">
    <text evidence="4">Belongs to the MqnA/MqnD family. MqnD subfamily.</text>
</comment>
<evidence type="ECO:0000313" key="5">
    <source>
        <dbReference type="EMBL" id="MBP3944172.1"/>
    </source>
</evidence>
<sequence>MNLTLGFSPCPNDTFIFDALIHHKIDTEGLTFDVVYEDVESLNLDAFASKLAITKLSYHAYAYAVEDYELLDAGSALGFGVGPLLITKDPELAAQLQQHLATGAELPAALASLKVGYPGKYTTANFLLGLAFPSLKNKQALVFSAIENALLEGTIDVGLIIHENRFTYQEKGLHKIVDLGDFWEKSTGCPIPLGGIVIKRSLPTSIKQKVNRLLRKSVEYAFANPKSAIEFIRAHAQEMEEEVMYKHIELYVNQYSIDLGVQGREAVETLFEKANSLNLIPKTEKKIFLS</sequence>
<dbReference type="Gene3D" id="3.40.190.10">
    <property type="entry name" value="Periplasmic binding protein-like II"/>
    <property type="match status" value="2"/>
</dbReference>
<protein>
    <recommendedName>
        <fullName evidence="4">1,4-dihydroxy-6-naphtoate synthase</fullName>
        <ecNumber evidence="4">4.1.99.29</ecNumber>
    </recommendedName>
    <alternativeName>
        <fullName evidence="4">Menaquinone biosynthetic enzyme MqnD</fullName>
    </alternativeName>
</protein>
<name>A0A8T4HAY1_9SPHI</name>